<dbReference type="Proteomes" id="UP000494330">
    <property type="component" value="Unassembled WGS sequence"/>
</dbReference>
<dbReference type="Pfam" id="PF17074">
    <property type="entry name" value="Darcynin"/>
    <property type="match status" value="1"/>
</dbReference>
<name>A0A6J5DMD6_9BURK</name>
<proteinExistence type="inferred from homology"/>
<gene>
    <name evidence="2" type="ORF">BPA30113_01404</name>
</gene>
<sequence>MRVDMRPEWLGLPVPERFRQLREHVEPILKTHGECVSLRFRDTRFYSACLTDLWVRDEQDHHTSERVVETLRETPFRDRYVDIAEILPDVEERTPARATTAWPRCPPARPTRHADAVHELRLRSRSFHAAA</sequence>
<keyword evidence="3" id="KW-1185">Reference proteome</keyword>
<dbReference type="EMBL" id="CABVQD010000003">
    <property type="protein sequence ID" value="VWB35243.1"/>
    <property type="molecule type" value="Genomic_DNA"/>
</dbReference>
<organism evidence="2 3">
    <name type="scientific">Burkholderia paludis</name>
    <dbReference type="NCBI Taxonomy" id="1506587"/>
    <lineage>
        <taxon>Bacteria</taxon>
        <taxon>Pseudomonadati</taxon>
        <taxon>Pseudomonadota</taxon>
        <taxon>Betaproteobacteria</taxon>
        <taxon>Burkholderiales</taxon>
        <taxon>Burkholderiaceae</taxon>
        <taxon>Burkholderia</taxon>
        <taxon>Burkholderia cepacia complex</taxon>
    </lineage>
</organism>
<evidence type="ECO:0000256" key="1">
    <source>
        <dbReference type="ARBA" id="ARBA00006869"/>
    </source>
</evidence>
<dbReference type="AlphaFoldDB" id="A0A6J5DMD6"/>
<dbReference type="InterPro" id="IPR031409">
    <property type="entry name" value="Darcynin"/>
</dbReference>
<reference evidence="2 3" key="1">
    <citation type="submission" date="2019-09" db="EMBL/GenBank/DDBJ databases">
        <authorList>
            <person name="Depoorter E."/>
        </authorList>
    </citation>
    <scope>NUCLEOTIDE SEQUENCE [LARGE SCALE GENOMIC DNA]</scope>
    <source>
        <strain evidence="2">LMG 30113</strain>
    </source>
</reference>
<accession>A0A6J5DMD6</accession>
<protein>
    <submittedName>
        <fullName evidence="2">Uncharacterized protein</fullName>
    </submittedName>
</protein>
<comment type="similarity">
    <text evidence="1">Belongs to the darcynin family.</text>
</comment>
<evidence type="ECO:0000313" key="3">
    <source>
        <dbReference type="Proteomes" id="UP000494330"/>
    </source>
</evidence>
<evidence type="ECO:0000313" key="2">
    <source>
        <dbReference type="EMBL" id="VWB35243.1"/>
    </source>
</evidence>